<protein>
    <submittedName>
        <fullName evidence="1">Uncharacterized protein</fullName>
    </submittedName>
</protein>
<proteinExistence type="predicted"/>
<reference evidence="1" key="1">
    <citation type="submission" date="2023-05" db="EMBL/GenBank/DDBJ databases">
        <title>Comparative genomics of Bacillaceae isolates and their secondary metabolite potential.</title>
        <authorList>
            <person name="Song L."/>
            <person name="Nielsen L.J."/>
            <person name="Mohite O."/>
            <person name="Xu X."/>
            <person name="Weber T."/>
            <person name="Kovacs A.T."/>
        </authorList>
    </citation>
    <scope>NUCLEOTIDE SEQUENCE</scope>
    <source>
        <strain evidence="1">XLM17</strain>
    </source>
</reference>
<dbReference type="KEGG" id="nnv:QNH39_01120"/>
<gene>
    <name evidence="1" type="ORF">QNH39_01120</name>
</gene>
<dbReference type="EMBL" id="CP126114">
    <property type="protein sequence ID" value="WHY86528.1"/>
    <property type="molecule type" value="Genomic_DNA"/>
</dbReference>
<sequence length="91" mass="10547">MQFKTQECGFQRFTVPDFVVCKQKNRESVPLVRFPILFLLIKRLIECGGGPIYQRSEAEEKSGRQFGMKFRDAAKILSIRDIFVALFSLEV</sequence>
<dbReference type="AlphaFoldDB" id="A0AA95MR90"/>
<keyword evidence="2" id="KW-1185">Reference proteome</keyword>
<evidence type="ECO:0000313" key="1">
    <source>
        <dbReference type="EMBL" id="WHY86528.1"/>
    </source>
</evidence>
<name>A0AA95MR90_9BACI</name>
<dbReference type="RefSeq" id="WP_066094870.1">
    <property type="nucleotide sequence ID" value="NZ_CP126114.1"/>
</dbReference>
<dbReference type="Proteomes" id="UP001178288">
    <property type="component" value="Chromosome"/>
</dbReference>
<organism evidence="1 2">
    <name type="scientific">Neobacillus novalis</name>
    <dbReference type="NCBI Taxonomy" id="220687"/>
    <lineage>
        <taxon>Bacteria</taxon>
        <taxon>Bacillati</taxon>
        <taxon>Bacillota</taxon>
        <taxon>Bacilli</taxon>
        <taxon>Bacillales</taxon>
        <taxon>Bacillaceae</taxon>
        <taxon>Neobacillus</taxon>
    </lineage>
</organism>
<evidence type="ECO:0000313" key="2">
    <source>
        <dbReference type="Proteomes" id="UP001178288"/>
    </source>
</evidence>
<accession>A0AA95MR90</accession>